<evidence type="ECO:0000256" key="9">
    <source>
        <dbReference type="ARBA" id="ARBA00023134"/>
    </source>
</evidence>
<keyword evidence="5 15" id="KW-0328">Glycosyltransferase</keyword>
<feature type="domain" description="Phosphoribosyltransferase" evidence="16">
    <location>
        <begin position="27"/>
        <end position="229"/>
    </location>
</feature>
<evidence type="ECO:0000256" key="3">
    <source>
        <dbReference type="ARBA" id="ARBA00011894"/>
    </source>
</evidence>
<dbReference type="InterPro" id="IPR050054">
    <property type="entry name" value="UPRTase/APRTase"/>
</dbReference>
<evidence type="ECO:0000259" key="16">
    <source>
        <dbReference type="Pfam" id="PF14681"/>
    </source>
</evidence>
<dbReference type="GO" id="GO:0004845">
    <property type="term" value="F:uracil phosphoribosyltransferase activity"/>
    <property type="evidence" value="ECO:0007669"/>
    <property type="project" value="UniProtKB-UniRule"/>
</dbReference>
<comment type="cofactor">
    <cofactor evidence="15">
        <name>Mg(2+)</name>
        <dbReference type="ChEBI" id="CHEBI:18420"/>
    </cofactor>
    <text evidence="15">Binds 1 Mg(2+) ion per subunit. The magnesium is bound as Mg-PRPP.</text>
</comment>
<comment type="similarity">
    <text evidence="2 15">Belongs to the UPRTase family.</text>
</comment>
<dbReference type="EMBL" id="QWLA01000012">
    <property type="protein sequence ID" value="RIH88204.1"/>
    <property type="molecule type" value="Genomic_DNA"/>
</dbReference>
<feature type="binding site" evidence="15">
    <location>
        <position position="221"/>
    </location>
    <ligand>
        <name>5-phospho-alpha-D-ribose 1-diphosphate</name>
        <dbReference type="ChEBI" id="CHEBI:58017"/>
    </ligand>
</feature>
<feature type="binding site" evidence="15">
    <location>
        <position position="215"/>
    </location>
    <ligand>
        <name>uracil</name>
        <dbReference type="ChEBI" id="CHEBI:17568"/>
    </ligand>
</feature>
<evidence type="ECO:0000256" key="13">
    <source>
        <dbReference type="ARBA" id="ARBA00072146"/>
    </source>
</evidence>
<evidence type="ECO:0000256" key="5">
    <source>
        <dbReference type="ARBA" id="ARBA00022676"/>
    </source>
</evidence>
<dbReference type="PANTHER" id="PTHR32315:SF4">
    <property type="entry name" value="URACIL PHOSPHORIBOSYLTRANSFERASE, CHLOROPLASTIC"/>
    <property type="match status" value="1"/>
</dbReference>
<keyword evidence="6 15" id="KW-0808">Transferase</keyword>
<dbReference type="AlphaFoldDB" id="A0A399EUB2"/>
<feature type="binding site" evidence="15">
    <location>
        <position position="100"/>
    </location>
    <ligand>
        <name>5-phospho-alpha-D-ribose 1-diphosphate</name>
        <dbReference type="ChEBI" id="CHEBI:58017"/>
    </ligand>
</feature>
<name>A0A399EUB2_9DEIN</name>
<evidence type="ECO:0000256" key="6">
    <source>
        <dbReference type="ARBA" id="ARBA00022679"/>
    </source>
</evidence>
<evidence type="ECO:0000256" key="1">
    <source>
        <dbReference type="ARBA" id="ARBA00005180"/>
    </source>
</evidence>
<organism evidence="17 18">
    <name type="scientific">Calidithermus roseus</name>
    <dbReference type="NCBI Taxonomy" id="1644118"/>
    <lineage>
        <taxon>Bacteria</taxon>
        <taxon>Thermotogati</taxon>
        <taxon>Deinococcota</taxon>
        <taxon>Deinococci</taxon>
        <taxon>Thermales</taxon>
        <taxon>Thermaceae</taxon>
        <taxon>Calidithermus</taxon>
    </lineage>
</organism>
<comment type="pathway">
    <text evidence="1 15">Pyrimidine metabolism; UMP biosynthesis via salvage pathway; UMP from uracil: step 1/1.</text>
</comment>
<feature type="binding site" evidence="15">
    <location>
        <begin position="220"/>
        <end position="222"/>
    </location>
    <ligand>
        <name>uracil</name>
        <dbReference type="ChEBI" id="CHEBI:17568"/>
    </ligand>
</feature>
<dbReference type="Proteomes" id="UP000265341">
    <property type="component" value="Unassembled WGS sequence"/>
</dbReference>
<dbReference type="InterPro" id="IPR000836">
    <property type="entry name" value="PRTase_dom"/>
</dbReference>
<evidence type="ECO:0000256" key="15">
    <source>
        <dbReference type="HAMAP-Rule" id="MF_01218"/>
    </source>
</evidence>
<sequence>MQDVRLQPSTIDSSSNSVTISQMKLTVVDHPLVQHKLAILRDKNTGSKDFRELMEEVSMLMAYEAMRDLELDPVTIETPLATMTAHMLSGKKLALVAILRAGLIMVDGILKLVPAARVGHIGLYRDPQTLNPVEYYAKLPEDIGGRRVFLTDPMLATAGSAVHAIDVLKKRGATHIKLMSIIAAPEGVARVEKAHPDVDIVVAAVDDHLNDHGYIVPGLGDAGDRIYGTK</sequence>
<dbReference type="NCBIfam" id="TIGR01091">
    <property type="entry name" value="upp"/>
    <property type="match status" value="1"/>
</dbReference>
<dbReference type="EC" id="2.4.2.9" evidence="3 15"/>
<keyword evidence="8 15" id="KW-0460">Magnesium</keyword>
<comment type="function">
    <text evidence="12 15">Catalyzes the conversion of uracil and 5-phospho-alpha-D-ribose 1-diphosphate (PRPP) to UMP and diphosphate.</text>
</comment>
<evidence type="ECO:0000256" key="11">
    <source>
        <dbReference type="ARBA" id="ARBA00052919"/>
    </source>
</evidence>
<evidence type="ECO:0000313" key="18">
    <source>
        <dbReference type="Proteomes" id="UP000265341"/>
    </source>
</evidence>
<protein>
    <recommendedName>
        <fullName evidence="13 15">Uracil phosphoribosyltransferase</fullName>
        <ecNumber evidence="3 15">2.4.2.9</ecNumber>
    </recommendedName>
    <alternativeName>
        <fullName evidence="10 15">UMP pyrophosphorylase</fullName>
    </alternativeName>
    <alternativeName>
        <fullName evidence="14 15">UPRTase</fullName>
    </alternativeName>
</protein>
<dbReference type="GO" id="GO:0000287">
    <property type="term" value="F:magnesium ion binding"/>
    <property type="evidence" value="ECO:0007669"/>
    <property type="project" value="UniProtKB-UniRule"/>
</dbReference>
<keyword evidence="18" id="KW-1185">Reference proteome</keyword>
<dbReference type="NCBIfam" id="NF001097">
    <property type="entry name" value="PRK00129.1"/>
    <property type="match status" value="1"/>
</dbReference>
<dbReference type="InterPro" id="IPR005765">
    <property type="entry name" value="UPRT"/>
</dbReference>
<dbReference type="InterPro" id="IPR034332">
    <property type="entry name" value="Upp_B"/>
</dbReference>
<evidence type="ECO:0000256" key="8">
    <source>
        <dbReference type="ARBA" id="ARBA00022842"/>
    </source>
</evidence>
<keyword evidence="7 15" id="KW-0547">Nucleotide-binding</keyword>
<comment type="catalytic activity">
    <reaction evidence="11 15">
        <text>UMP + diphosphate = 5-phospho-alpha-D-ribose 1-diphosphate + uracil</text>
        <dbReference type="Rhea" id="RHEA:13017"/>
        <dbReference type="ChEBI" id="CHEBI:17568"/>
        <dbReference type="ChEBI" id="CHEBI:33019"/>
        <dbReference type="ChEBI" id="CHEBI:57865"/>
        <dbReference type="ChEBI" id="CHEBI:58017"/>
        <dbReference type="EC" id="2.4.2.9"/>
    </reaction>
</comment>
<reference evidence="17 18" key="1">
    <citation type="submission" date="2018-08" db="EMBL/GenBank/DDBJ databases">
        <title>Meiothermus roseus NBRC 110900 genome sequencing project.</title>
        <authorList>
            <person name="Da Costa M.S."/>
            <person name="Albuquerque L."/>
            <person name="Raposo P."/>
            <person name="Froufe H.J.C."/>
            <person name="Barroso C.S."/>
            <person name="Egas C."/>
        </authorList>
    </citation>
    <scope>NUCLEOTIDE SEQUENCE [LARGE SCALE GENOMIC DNA]</scope>
    <source>
        <strain evidence="17 18">NBRC 110900</strain>
    </source>
</reference>
<dbReference type="GO" id="GO:0005737">
    <property type="term" value="C:cytoplasm"/>
    <property type="evidence" value="ECO:0007669"/>
    <property type="project" value="UniProtKB-ARBA"/>
</dbReference>
<evidence type="ECO:0000256" key="10">
    <source>
        <dbReference type="ARBA" id="ARBA00031082"/>
    </source>
</evidence>
<evidence type="ECO:0000256" key="12">
    <source>
        <dbReference type="ARBA" id="ARBA00056901"/>
    </source>
</evidence>
<feature type="binding site" evidence="15">
    <location>
        <begin position="152"/>
        <end position="160"/>
    </location>
    <ligand>
        <name>5-phospho-alpha-D-ribose 1-diphosphate</name>
        <dbReference type="ChEBI" id="CHEBI:58017"/>
    </ligand>
</feature>
<accession>A0A399EUB2</accession>
<evidence type="ECO:0000256" key="4">
    <source>
        <dbReference type="ARBA" id="ARBA00022533"/>
    </source>
</evidence>
<dbReference type="InterPro" id="IPR029057">
    <property type="entry name" value="PRTase-like"/>
</dbReference>
<evidence type="ECO:0000256" key="14">
    <source>
        <dbReference type="ARBA" id="ARBA00079807"/>
    </source>
</evidence>
<dbReference type="Pfam" id="PF14681">
    <property type="entry name" value="UPRTase"/>
    <property type="match status" value="1"/>
</dbReference>
<evidence type="ECO:0000256" key="2">
    <source>
        <dbReference type="ARBA" id="ARBA00009516"/>
    </source>
</evidence>
<comment type="caution">
    <text evidence="17">The sequence shown here is derived from an EMBL/GenBank/DDBJ whole genome shotgun (WGS) entry which is preliminary data.</text>
</comment>
<dbReference type="HAMAP" id="MF_01218_B">
    <property type="entry name" value="Upp_B"/>
    <property type="match status" value="1"/>
</dbReference>
<dbReference type="PANTHER" id="PTHR32315">
    <property type="entry name" value="ADENINE PHOSPHORIBOSYLTRANSFERASE"/>
    <property type="match status" value="1"/>
</dbReference>
<dbReference type="CDD" id="cd06223">
    <property type="entry name" value="PRTases_typeI"/>
    <property type="match status" value="1"/>
</dbReference>
<dbReference type="GO" id="GO:0044206">
    <property type="term" value="P:UMP salvage"/>
    <property type="evidence" value="ECO:0007669"/>
    <property type="project" value="UniProtKB-UniRule"/>
</dbReference>
<dbReference type="UniPathway" id="UPA00574">
    <property type="reaction ID" value="UER00636"/>
</dbReference>
<keyword evidence="4 15" id="KW-0021">Allosteric enzyme</keyword>
<dbReference type="FunFam" id="3.40.50.2020:FF:000003">
    <property type="entry name" value="Uracil phosphoribosyltransferase"/>
    <property type="match status" value="1"/>
</dbReference>
<comment type="activity regulation">
    <text evidence="15">Allosterically activated by GTP.</text>
</comment>
<gene>
    <name evidence="15 17" type="primary">upp</name>
    <name evidence="17" type="ORF">Mrose_00933</name>
</gene>
<dbReference type="GO" id="GO:0006223">
    <property type="term" value="P:uracil salvage"/>
    <property type="evidence" value="ECO:0007669"/>
    <property type="project" value="InterPro"/>
</dbReference>
<proteinExistence type="inferred from homology"/>
<dbReference type="Gene3D" id="3.40.50.2020">
    <property type="match status" value="1"/>
</dbReference>
<feature type="binding site" evidence="15">
    <location>
        <position position="125"/>
    </location>
    <ligand>
        <name>5-phospho-alpha-D-ribose 1-diphosphate</name>
        <dbReference type="ChEBI" id="CHEBI:58017"/>
    </ligand>
</feature>
<keyword evidence="9 15" id="KW-0342">GTP-binding</keyword>
<dbReference type="GO" id="GO:0005525">
    <property type="term" value="F:GTP binding"/>
    <property type="evidence" value="ECO:0007669"/>
    <property type="project" value="UniProtKB-KW"/>
</dbReference>
<dbReference type="SUPFAM" id="SSF53271">
    <property type="entry name" value="PRTase-like"/>
    <property type="match status" value="1"/>
</dbReference>
<evidence type="ECO:0000313" key="17">
    <source>
        <dbReference type="EMBL" id="RIH88204.1"/>
    </source>
</evidence>
<evidence type="ECO:0000256" key="7">
    <source>
        <dbReference type="ARBA" id="ARBA00022741"/>
    </source>
</evidence>